<dbReference type="GO" id="GO:0005886">
    <property type="term" value="C:plasma membrane"/>
    <property type="evidence" value="ECO:0007669"/>
    <property type="project" value="UniProtKB-SubCell"/>
</dbReference>
<dbReference type="InterPro" id="IPR004390">
    <property type="entry name" value="SR_rcpt_FtsY"/>
</dbReference>
<dbReference type="FunFam" id="1.20.120.140:FF:000002">
    <property type="entry name" value="Signal recognition particle receptor FtsY"/>
    <property type="match status" value="1"/>
</dbReference>
<dbReference type="GO" id="GO:0005047">
    <property type="term" value="F:signal recognition particle binding"/>
    <property type="evidence" value="ECO:0007669"/>
    <property type="project" value="TreeGrafter"/>
</dbReference>
<dbReference type="InterPro" id="IPR013822">
    <property type="entry name" value="Signal_recog_particl_SRP54_hlx"/>
</dbReference>
<evidence type="ECO:0000256" key="7">
    <source>
        <dbReference type="ARBA" id="ARBA00023170"/>
    </source>
</evidence>
<dbReference type="PANTHER" id="PTHR43134:SF1">
    <property type="entry name" value="SIGNAL RECOGNITION PARTICLE RECEPTOR SUBUNIT ALPHA"/>
    <property type="match status" value="1"/>
</dbReference>
<evidence type="ECO:0000256" key="5">
    <source>
        <dbReference type="ARBA" id="ARBA00023134"/>
    </source>
</evidence>
<evidence type="ECO:0000256" key="9">
    <source>
        <dbReference type="ARBA" id="ARBA00053570"/>
    </source>
</evidence>
<dbReference type="EC" id="3.6.5.4" evidence="10"/>
<dbReference type="Gene3D" id="3.40.50.300">
    <property type="entry name" value="P-loop containing nucleotide triphosphate hydrolases"/>
    <property type="match status" value="1"/>
</dbReference>
<comment type="subcellular location">
    <subcellularLocation>
        <location evidence="10">Cell membrane</location>
        <topology evidence="10">Peripheral membrane protein</topology>
        <orientation evidence="10">Cytoplasmic side</orientation>
    </subcellularLocation>
    <subcellularLocation>
        <location evidence="10">Cytoplasm</location>
    </subcellularLocation>
</comment>
<keyword evidence="6 10" id="KW-0472">Membrane</keyword>
<reference evidence="12 13" key="1">
    <citation type="submission" date="2018-12" db="EMBL/GenBank/DDBJ databases">
        <authorList>
            <person name="Chong R.A."/>
        </authorList>
    </citation>
    <scope>NUCLEOTIDE SEQUENCE [LARGE SCALE GENOMIC DNA]</scope>
    <source>
        <strain evidence="12 13">Tca</strain>
    </source>
</reference>
<dbReference type="FunFam" id="3.40.50.300:FF:000053">
    <property type="entry name" value="Signal recognition particle receptor FtsY"/>
    <property type="match status" value="1"/>
</dbReference>
<dbReference type="Proteomes" id="UP000298782">
    <property type="component" value="Chromosome"/>
</dbReference>
<dbReference type="InterPro" id="IPR000897">
    <property type="entry name" value="SRP54_GTPase_dom"/>
</dbReference>
<dbReference type="GO" id="GO:0005525">
    <property type="term" value="F:GTP binding"/>
    <property type="evidence" value="ECO:0007669"/>
    <property type="project" value="UniProtKB-UniRule"/>
</dbReference>
<evidence type="ECO:0000256" key="2">
    <source>
        <dbReference type="ARBA" id="ARBA00022490"/>
    </source>
</evidence>
<keyword evidence="2 10" id="KW-0963">Cytoplasm</keyword>
<comment type="function">
    <text evidence="9 10">Involved in targeting and insertion of nascent membrane proteins into the cytoplasmic membrane. Acts as a receptor for the complex formed by the signal recognition particle (SRP) and the ribosome-nascent chain (RNC). Interaction with SRP-RNC leads to the transfer of the RNC complex to the Sec translocase for insertion into the membrane, the hydrolysis of GTP by both Ffh and FtsY, and the dissociation of the SRP-FtsY complex into the individual components.</text>
</comment>
<comment type="similarity">
    <text evidence="10">Belongs to the GTP-binding SRP family. FtsY subfamily.</text>
</comment>
<evidence type="ECO:0000256" key="1">
    <source>
        <dbReference type="ARBA" id="ARBA00022475"/>
    </source>
</evidence>
<protein>
    <recommendedName>
        <fullName evidence="10">Signal recognition particle receptor FtsY</fullName>
        <shortName evidence="10">SRP receptor</shortName>
        <ecNumber evidence="10">3.6.5.4</ecNumber>
    </recommendedName>
</protein>
<dbReference type="PANTHER" id="PTHR43134">
    <property type="entry name" value="SIGNAL RECOGNITION PARTICLE RECEPTOR SUBUNIT ALPHA"/>
    <property type="match status" value="1"/>
</dbReference>
<feature type="binding site" evidence="10">
    <location>
        <begin position="234"/>
        <end position="238"/>
    </location>
    <ligand>
        <name>GTP</name>
        <dbReference type="ChEBI" id="CHEBI:37565"/>
    </ligand>
</feature>
<feature type="binding site" evidence="10">
    <location>
        <begin position="152"/>
        <end position="159"/>
    </location>
    <ligand>
        <name>GTP</name>
        <dbReference type="ChEBI" id="CHEBI:37565"/>
    </ligand>
</feature>
<keyword evidence="7 10" id="KW-0675">Receptor</keyword>
<reference evidence="12 13" key="2">
    <citation type="submission" date="2019-05" db="EMBL/GenBank/DDBJ databases">
        <title>Genome evolution of the obligate endosymbiont Buchnera aphidicola.</title>
        <authorList>
            <person name="Moran N.A."/>
        </authorList>
    </citation>
    <scope>NUCLEOTIDE SEQUENCE [LARGE SCALE GENOMIC DNA]</scope>
    <source>
        <strain evidence="12 13">Tca</strain>
    </source>
</reference>
<accession>A0A4D6YJC9</accession>
<dbReference type="GO" id="GO:0006614">
    <property type="term" value="P:SRP-dependent cotranslational protein targeting to membrane"/>
    <property type="evidence" value="ECO:0007669"/>
    <property type="project" value="InterPro"/>
</dbReference>
<organism evidence="12 13">
    <name type="scientific">Buchnera aphidicola</name>
    <name type="common">Thelaxes californica</name>
    <dbReference type="NCBI Taxonomy" id="1315998"/>
    <lineage>
        <taxon>Bacteria</taxon>
        <taxon>Pseudomonadati</taxon>
        <taxon>Pseudomonadota</taxon>
        <taxon>Gammaproteobacteria</taxon>
        <taxon>Enterobacterales</taxon>
        <taxon>Erwiniaceae</taxon>
        <taxon>Buchnera</taxon>
    </lineage>
</organism>
<keyword evidence="5 10" id="KW-0342">GTP-binding</keyword>
<evidence type="ECO:0000313" key="12">
    <source>
        <dbReference type="EMBL" id="QCI26581.1"/>
    </source>
</evidence>
<dbReference type="Pfam" id="PF02881">
    <property type="entry name" value="SRP54_N"/>
    <property type="match status" value="1"/>
</dbReference>
<keyword evidence="3 10" id="KW-0547">Nucleotide-binding</keyword>
<dbReference type="RefSeq" id="WP_158353030.1">
    <property type="nucleotide sequence ID" value="NZ_CP034852.1"/>
</dbReference>
<dbReference type="CDD" id="cd17874">
    <property type="entry name" value="FtsY"/>
    <property type="match status" value="1"/>
</dbReference>
<keyword evidence="4 10" id="KW-0378">Hydrolase</keyword>
<dbReference type="Gene3D" id="1.20.120.140">
    <property type="entry name" value="Signal recognition particle SRP54, nucleotide-binding domain"/>
    <property type="match status" value="1"/>
</dbReference>
<proteinExistence type="inferred from homology"/>
<keyword evidence="1 10" id="KW-1003">Cell membrane</keyword>
<dbReference type="SMART" id="SM00963">
    <property type="entry name" value="SRP54_N"/>
    <property type="match status" value="1"/>
</dbReference>
<evidence type="ECO:0000256" key="8">
    <source>
        <dbReference type="ARBA" id="ARBA00048027"/>
    </source>
</evidence>
<evidence type="ECO:0000256" key="3">
    <source>
        <dbReference type="ARBA" id="ARBA00022741"/>
    </source>
</evidence>
<feature type="binding site" evidence="10">
    <location>
        <begin position="298"/>
        <end position="301"/>
    </location>
    <ligand>
        <name>GTP</name>
        <dbReference type="ChEBI" id="CHEBI:37565"/>
    </ligand>
</feature>
<evidence type="ECO:0000256" key="10">
    <source>
        <dbReference type="HAMAP-Rule" id="MF_00920"/>
    </source>
</evidence>
<evidence type="ECO:0000256" key="6">
    <source>
        <dbReference type="ARBA" id="ARBA00023136"/>
    </source>
</evidence>
<dbReference type="InterPro" id="IPR027417">
    <property type="entry name" value="P-loop_NTPase"/>
</dbReference>
<gene>
    <name evidence="10 12" type="primary">ftsY</name>
    <name evidence="12" type="ORF">D9V80_00120</name>
</gene>
<dbReference type="InterPro" id="IPR003593">
    <property type="entry name" value="AAA+_ATPase"/>
</dbReference>
<sequence length="346" mass="39317">MNQKNKTGFFSFFNFKKETTKKKETNKTSLTQNNEKNFNQTNTSKNIFQIFVNTLKKTKEKFNITIKNLFYKKKIDAKLFKDIEETLIKSDIGIITTQKIIHQLIQQADYQQLKNANELYELLKTIMVNILNQTTTIQYSTQKKPFFILIVGVNGSGKTTTIGKLTKRYKKKGKSVLLAAGDTFRAAAIDQLLFWSKKNNVTLIHNKINSDPASIIFDALSSAKSKNIDIVIADTAGRVQNKIHLMEELKKIIRVSKKINPNFPHEIMLVIDACSGQNVLDQVNTFNKNLGITSLIITKLDGTAKGGVIFSVIDQYKIPVRYIGIGEKSEDLYTFNAQHFVNALFE</sequence>
<dbReference type="SMART" id="SM00962">
    <property type="entry name" value="SRP54"/>
    <property type="match status" value="1"/>
</dbReference>
<dbReference type="SMART" id="SM00382">
    <property type="entry name" value="AAA"/>
    <property type="match status" value="1"/>
</dbReference>
<evidence type="ECO:0000259" key="11">
    <source>
        <dbReference type="PROSITE" id="PS00300"/>
    </source>
</evidence>
<feature type="domain" description="SRP54-type proteins GTP-binding" evidence="11">
    <location>
        <begin position="319"/>
        <end position="332"/>
    </location>
</feature>
<dbReference type="HAMAP" id="MF_00920">
    <property type="entry name" value="FtsY"/>
    <property type="match status" value="1"/>
</dbReference>
<dbReference type="SUPFAM" id="SSF52540">
    <property type="entry name" value="P-loop containing nucleoside triphosphate hydrolases"/>
    <property type="match status" value="1"/>
</dbReference>
<dbReference type="NCBIfam" id="TIGR00064">
    <property type="entry name" value="ftsY"/>
    <property type="match status" value="1"/>
</dbReference>
<dbReference type="EMBL" id="CP034852">
    <property type="protein sequence ID" value="QCI26581.1"/>
    <property type="molecule type" value="Genomic_DNA"/>
</dbReference>
<dbReference type="OrthoDB" id="9804720at2"/>
<dbReference type="GO" id="GO:0003924">
    <property type="term" value="F:GTPase activity"/>
    <property type="evidence" value="ECO:0007669"/>
    <property type="project" value="UniProtKB-UniRule"/>
</dbReference>
<dbReference type="InterPro" id="IPR042101">
    <property type="entry name" value="SRP54_N_sf"/>
</dbReference>
<comment type="catalytic activity">
    <reaction evidence="8 10">
        <text>GTP + H2O = GDP + phosphate + H(+)</text>
        <dbReference type="Rhea" id="RHEA:19669"/>
        <dbReference type="ChEBI" id="CHEBI:15377"/>
        <dbReference type="ChEBI" id="CHEBI:15378"/>
        <dbReference type="ChEBI" id="CHEBI:37565"/>
        <dbReference type="ChEBI" id="CHEBI:43474"/>
        <dbReference type="ChEBI" id="CHEBI:58189"/>
        <dbReference type="EC" id="3.6.5.4"/>
    </reaction>
</comment>
<dbReference type="SUPFAM" id="SSF47364">
    <property type="entry name" value="Domain of the SRP/SRP receptor G-proteins"/>
    <property type="match status" value="1"/>
</dbReference>
<keyword evidence="13" id="KW-1185">Reference proteome</keyword>
<comment type="subunit">
    <text evidence="10">Part of the signal recognition particle protein translocation system, which is composed of SRP and FtsY. SRP is a ribonucleoprotein composed of Ffh and a 4.5S RNA molecule.</text>
</comment>
<dbReference type="PROSITE" id="PS00300">
    <property type="entry name" value="SRP54"/>
    <property type="match status" value="1"/>
</dbReference>
<dbReference type="GO" id="GO:0005737">
    <property type="term" value="C:cytoplasm"/>
    <property type="evidence" value="ECO:0007669"/>
    <property type="project" value="UniProtKB-SubCell"/>
</dbReference>
<dbReference type="AlphaFoldDB" id="A0A4D6YJC9"/>
<evidence type="ECO:0000256" key="4">
    <source>
        <dbReference type="ARBA" id="ARBA00022801"/>
    </source>
</evidence>
<evidence type="ECO:0000313" key="13">
    <source>
        <dbReference type="Proteomes" id="UP000298782"/>
    </source>
</evidence>
<dbReference type="Pfam" id="PF00448">
    <property type="entry name" value="SRP54"/>
    <property type="match status" value="1"/>
</dbReference>
<dbReference type="InterPro" id="IPR036225">
    <property type="entry name" value="SRP/SRP_N"/>
</dbReference>
<name>A0A4D6YJC9_9GAMM</name>